<evidence type="ECO:0000313" key="2">
    <source>
        <dbReference type="Proteomes" id="UP001281003"/>
    </source>
</evidence>
<comment type="caution">
    <text evidence="1">The sequence shown here is derived from an EMBL/GenBank/DDBJ whole genome shotgun (WGS) entry which is preliminary data.</text>
</comment>
<reference evidence="1" key="1">
    <citation type="journal article" date="2023" name="Mol. Phylogenet. Evol.">
        <title>Genome-scale phylogeny and comparative genomics of the fungal order Sordariales.</title>
        <authorList>
            <person name="Hensen N."/>
            <person name="Bonometti L."/>
            <person name="Westerberg I."/>
            <person name="Brannstrom I.O."/>
            <person name="Guillou S."/>
            <person name="Cros-Aarteil S."/>
            <person name="Calhoun S."/>
            <person name="Haridas S."/>
            <person name="Kuo A."/>
            <person name="Mondo S."/>
            <person name="Pangilinan J."/>
            <person name="Riley R."/>
            <person name="LaButti K."/>
            <person name="Andreopoulos B."/>
            <person name="Lipzen A."/>
            <person name="Chen C."/>
            <person name="Yan M."/>
            <person name="Daum C."/>
            <person name="Ng V."/>
            <person name="Clum A."/>
            <person name="Steindorff A."/>
            <person name="Ohm R.A."/>
            <person name="Martin F."/>
            <person name="Silar P."/>
            <person name="Natvig D.O."/>
            <person name="Lalanne C."/>
            <person name="Gautier V."/>
            <person name="Ament-Velasquez S.L."/>
            <person name="Kruys A."/>
            <person name="Hutchinson M.I."/>
            <person name="Powell A.J."/>
            <person name="Barry K."/>
            <person name="Miller A.N."/>
            <person name="Grigoriev I.V."/>
            <person name="Debuchy R."/>
            <person name="Gladieux P."/>
            <person name="Hiltunen Thoren M."/>
            <person name="Johannesson H."/>
        </authorList>
    </citation>
    <scope>NUCLEOTIDE SEQUENCE</scope>
    <source>
        <strain evidence="1">FGSC 1904</strain>
    </source>
</reference>
<reference evidence="1" key="2">
    <citation type="submission" date="2023-07" db="EMBL/GenBank/DDBJ databases">
        <authorList>
            <consortium name="Lawrence Berkeley National Laboratory"/>
            <person name="Haridas S."/>
            <person name="Hensen N."/>
            <person name="Bonometti L."/>
            <person name="Westerberg I."/>
            <person name="Brannstrom I.O."/>
            <person name="Guillou S."/>
            <person name="Cros-Aarteil S."/>
            <person name="Calhoun S."/>
            <person name="Kuo A."/>
            <person name="Mondo S."/>
            <person name="Pangilinan J."/>
            <person name="Riley R."/>
            <person name="LaButti K."/>
            <person name="Andreopoulos B."/>
            <person name="Lipzen A."/>
            <person name="Chen C."/>
            <person name="Yanf M."/>
            <person name="Daum C."/>
            <person name="Ng V."/>
            <person name="Clum A."/>
            <person name="Steindorff A."/>
            <person name="Ohm R."/>
            <person name="Martin F."/>
            <person name="Silar P."/>
            <person name="Natvig D."/>
            <person name="Lalanne C."/>
            <person name="Gautier V."/>
            <person name="Ament-velasquez S.L."/>
            <person name="Kruys A."/>
            <person name="Hutchinson M.I."/>
            <person name="Powell A.J."/>
            <person name="Barry K."/>
            <person name="Miller A.N."/>
            <person name="Grigoriev I.V."/>
            <person name="Debuchy R."/>
            <person name="Gladieux P."/>
            <person name="Thoren M.H."/>
            <person name="Johannesson H."/>
        </authorList>
    </citation>
    <scope>NUCLEOTIDE SEQUENCE</scope>
    <source>
        <strain evidence="1">FGSC 1904</strain>
    </source>
</reference>
<accession>A0AAE0PKS4</accession>
<evidence type="ECO:0000313" key="1">
    <source>
        <dbReference type="EMBL" id="KAK3401696.1"/>
    </source>
</evidence>
<organism evidence="1 2">
    <name type="scientific">Sordaria brevicollis</name>
    <dbReference type="NCBI Taxonomy" id="83679"/>
    <lineage>
        <taxon>Eukaryota</taxon>
        <taxon>Fungi</taxon>
        <taxon>Dikarya</taxon>
        <taxon>Ascomycota</taxon>
        <taxon>Pezizomycotina</taxon>
        <taxon>Sordariomycetes</taxon>
        <taxon>Sordariomycetidae</taxon>
        <taxon>Sordariales</taxon>
        <taxon>Sordariaceae</taxon>
        <taxon>Sordaria</taxon>
    </lineage>
</organism>
<dbReference type="EMBL" id="JAUTDP010000002">
    <property type="protein sequence ID" value="KAK3401696.1"/>
    <property type="molecule type" value="Genomic_DNA"/>
</dbReference>
<gene>
    <name evidence="1" type="ORF">B0T20DRAFT_120759</name>
</gene>
<dbReference type="Proteomes" id="UP001281003">
    <property type="component" value="Unassembled WGS sequence"/>
</dbReference>
<name>A0AAE0PKS4_SORBR</name>
<protein>
    <submittedName>
        <fullName evidence="1">Uncharacterized protein</fullName>
    </submittedName>
</protein>
<keyword evidence="2" id="KW-1185">Reference proteome</keyword>
<proteinExistence type="predicted"/>
<sequence length="231" mass="26644">MPSFADVDEEIPNTFLPNREMLSPSIRSILEPVSRVLGCTTYESFTRWLISKEFAPLWTEFERDCLQPLVALKASDPTSFPEQDVPDTAVLKPASACSVDYLAAIRKVPIPAHYLIWTFNRYINKPRKTSEESRKYTHTLPVAALKERYKPEWKPYQHVLLFFGQVWIRNQSGINMDPTMWAMQLCYLLDGMTRAKYGEQLGVHVKEFDGGKKDEGCIISFKHWPDCAAYK</sequence>
<dbReference type="AlphaFoldDB" id="A0AAE0PKS4"/>